<dbReference type="InterPro" id="IPR050297">
    <property type="entry name" value="LipidA_mod_glycosyltrf_83"/>
</dbReference>
<keyword evidence="6 8" id="KW-1133">Transmembrane helix</keyword>
<evidence type="ECO:0000256" key="3">
    <source>
        <dbReference type="ARBA" id="ARBA00022676"/>
    </source>
</evidence>
<dbReference type="PANTHER" id="PTHR33908">
    <property type="entry name" value="MANNOSYLTRANSFERASE YKCB-RELATED"/>
    <property type="match status" value="1"/>
</dbReference>
<evidence type="ECO:0000256" key="5">
    <source>
        <dbReference type="ARBA" id="ARBA00022692"/>
    </source>
</evidence>
<dbReference type="EMBL" id="MFLD01000027">
    <property type="protein sequence ID" value="OGG59320.1"/>
    <property type="molecule type" value="Genomic_DNA"/>
</dbReference>
<evidence type="ECO:0000256" key="4">
    <source>
        <dbReference type="ARBA" id="ARBA00022679"/>
    </source>
</evidence>
<keyword evidence="2" id="KW-1003">Cell membrane</keyword>
<feature type="transmembrane region" description="Helical" evidence="8">
    <location>
        <begin position="94"/>
        <end position="112"/>
    </location>
</feature>
<dbReference type="GO" id="GO:0016763">
    <property type="term" value="F:pentosyltransferase activity"/>
    <property type="evidence" value="ECO:0007669"/>
    <property type="project" value="TreeGrafter"/>
</dbReference>
<evidence type="ECO:0000313" key="11">
    <source>
        <dbReference type="Proteomes" id="UP000178042"/>
    </source>
</evidence>
<feature type="transmembrane region" description="Helical" evidence="8">
    <location>
        <begin position="213"/>
        <end position="230"/>
    </location>
</feature>
<evidence type="ECO:0000256" key="8">
    <source>
        <dbReference type="SAM" id="Phobius"/>
    </source>
</evidence>
<dbReference type="PANTHER" id="PTHR33908:SF11">
    <property type="entry name" value="MEMBRANE PROTEIN"/>
    <property type="match status" value="1"/>
</dbReference>
<evidence type="ECO:0000259" key="9">
    <source>
        <dbReference type="Pfam" id="PF13231"/>
    </source>
</evidence>
<dbReference type="Pfam" id="PF13231">
    <property type="entry name" value="PMT_2"/>
    <property type="match status" value="1"/>
</dbReference>
<keyword evidence="4" id="KW-0808">Transferase</keyword>
<reference evidence="10 11" key="1">
    <citation type="journal article" date="2016" name="Nat. Commun.">
        <title>Thousands of microbial genomes shed light on interconnected biogeochemical processes in an aquifer system.</title>
        <authorList>
            <person name="Anantharaman K."/>
            <person name="Brown C.T."/>
            <person name="Hug L.A."/>
            <person name="Sharon I."/>
            <person name="Castelle C.J."/>
            <person name="Probst A.J."/>
            <person name="Thomas B.C."/>
            <person name="Singh A."/>
            <person name="Wilkins M.J."/>
            <person name="Karaoz U."/>
            <person name="Brodie E.L."/>
            <person name="Williams K.H."/>
            <person name="Hubbard S.S."/>
            <person name="Banfield J.F."/>
        </authorList>
    </citation>
    <scope>NUCLEOTIDE SEQUENCE [LARGE SCALE GENOMIC DNA]</scope>
</reference>
<comment type="caution">
    <text evidence="10">The sequence shown here is derived from an EMBL/GenBank/DDBJ whole genome shotgun (WGS) entry which is preliminary data.</text>
</comment>
<evidence type="ECO:0000256" key="1">
    <source>
        <dbReference type="ARBA" id="ARBA00004651"/>
    </source>
</evidence>
<feature type="transmembrane region" description="Helical" evidence="8">
    <location>
        <begin position="400"/>
        <end position="421"/>
    </location>
</feature>
<name>A0A1F6DDC3_9BACT</name>
<dbReference type="Proteomes" id="UP000178042">
    <property type="component" value="Unassembled WGS sequence"/>
</dbReference>
<proteinExistence type="predicted"/>
<feature type="transmembrane region" description="Helical" evidence="8">
    <location>
        <begin position="132"/>
        <end position="159"/>
    </location>
</feature>
<feature type="transmembrane region" description="Helical" evidence="8">
    <location>
        <begin position="367"/>
        <end position="391"/>
    </location>
</feature>
<sequence length="467" mass="52290">MQKWHPYVILGLIFFVALAMRLALLPSPVLGTKTFDARSVAYDGYYEIANSISAGHGFSRSVAPPYIPDSVRMPLYPLFIMGILKIFGSYKALFIIQALLGSLSAVLAYFIAKEFITEKWSAGVGFLTALEPYTAYLTGIVLTETFFTFVFLCFVYFFLRYLKGKSMRMLALTSALLGIATLIKPTTQYLPILMLALVWWNSGFNFRKFLLKEVPVVLGIFLIILSPWIYRNYETFGNMSLNVEPVSALYAFLVPSTIALEQNIPFDEAAQRFLGGLSVQKIEDVNLANTSEFRRSALAELRNHPKGLAELFGITMYGFFTHDGYASLLNTFFDANISYAHPPVFELITHPGEAVSFFGNLMRGPGALVVVGRLFWIAVTLLALAGAIAYWRKKGLTPQFLFITGTIAYFALTTIIIGLGVNARLRVPVEPLIFILAAFALQRMFRQKFPEKYAGDIQSNSRTPIRR</sequence>
<keyword evidence="7 8" id="KW-0472">Membrane</keyword>
<keyword evidence="3" id="KW-0328">Glycosyltransferase</keyword>
<accession>A0A1F6DDC3</accession>
<gene>
    <name evidence="10" type="ORF">A3C86_01560</name>
</gene>
<keyword evidence="5 8" id="KW-0812">Transmembrane</keyword>
<evidence type="ECO:0000256" key="6">
    <source>
        <dbReference type="ARBA" id="ARBA00022989"/>
    </source>
</evidence>
<protein>
    <recommendedName>
        <fullName evidence="9">Glycosyltransferase RgtA/B/C/D-like domain-containing protein</fullName>
    </recommendedName>
</protein>
<comment type="subcellular location">
    <subcellularLocation>
        <location evidence="1">Cell membrane</location>
        <topology evidence="1">Multi-pass membrane protein</topology>
    </subcellularLocation>
</comment>
<evidence type="ECO:0000256" key="2">
    <source>
        <dbReference type="ARBA" id="ARBA00022475"/>
    </source>
</evidence>
<evidence type="ECO:0000256" key="7">
    <source>
        <dbReference type="ARBA" id="ARBA00023136"/>
    </source>
</evidence>
<dbReference type="GO" id="GO:0009103">
    <property type="term" value="P:lipopolysaccharide biosynthetic process"/>
    <property type="evidence" value="ECO:0007669"/>
    <property type="project" value="UniProtKB-ARBA"/>
</dbReference>
<evidence type="ECO:0000313" key="10">
    <source>
        <dbReference type="EMBL" id="OGG59320.1"/>
    </source>
</evidence>
<organism evidence="10 11">
    <name type="scientific">Candidatus Kaiserbacteria bacterium RIFCSPHIGHO2_02_FULL_49_16</name>
    <dbReference type="NCBI Taxonomy" id="1798490"/>
    <lineage>
        <taxon>Bacteria</taxon>
        <taxon>Candidatus Kaiseribacteriota</taxon>
    </lineage>
</organism>
<feature type="transmembrane region" description="Helical" evidence="8">
    <location>
        <begin position="166"/>
        <end position="183"/>
    </location>
</feature>
<dbReference type="GO" id="GO:0005886">
    <property type="term" value="C:plasma membrane"/>
    <property type="evidence" value="ECO:0007669"/>
    <property type="project" value="UniProtKB-SubCell"/>
</dbReference>
<feature type="transmembrane region" description="Helical" evidence="8">
    <location>
        <begin position="71"/>
        <end position="87"/>
    </location>
</feature>
<feature type="domain" description="Glycosyltransferase RgtA/B/C/D-like" evidence="9">
    <location>
        <begin position="74"/>
        <end position="230"/>
    </location>
</feature>
<dbReference type="InterPro" id="IPR038731">
    <property type="entry name" value="RgtA/B/C-like"/>
</dbReference>
<dbReference type="AlphaFoldDB" id="A0A1F6DDC3"/>